<comment type="caution">
    <text evidence="6">The sequence shown here is derived from an EMBL/GenBank/DDBJ whole genome shotgun (WGS) entry which is preliminary data.</text>
</comment>
<dbReference type="InterPro" id="IPR011712">
    <property type="entry name" value="Sig_transdc_His_kin_sub3_dim/P"/>
</dbReference>
<dbReference type="Pfam" id="PF02518">
    <property type="entry name" value="HATPase_c"/>
    <property type="match status" value="1"/>
</dbReference>
<dbReference type="SMART" id="SM00065">
    <property type="entry name" value="GAF"/>
    <property type="match status" value="1"/>
</dbReference>
<evidence type="ECO:0000313" key="7">
    <source>
        <dbReference type="Proteomes" id="UP000466794"/>
    </source>
</evidence>
<dbReference type="Gene3D" id="3.30.450.40">
    <property type="match status" value="1"/>
</dbReference>
<evidence type="ECO:0000256" key="3">
    <source>
        <dbReference type="ARBA" id="ARBA00023012"/>
    </source>
</evidence>
<dbReference type="InterPro" id="IPR036890">
    <property type="entry name" value="HATPase_C_sf"/>
</dbReference>
<reference evidence="6 7" key="1">
    <citation type="submission" date="2019-12" db="EMBL/GenBank/DDBJ databases">
        <title>Nocardia sp. nov. ET3-3 isolated from soil.</title>
        <authorList>
            <person name="Kanchanasin P."/>
            <person name="Tanasupawat S."/>
            <person name="Yuki M."/>
            <person name="Kudo T."/>
        </authorList>
    </citation>
    <scope>NUCLEOTIDE SEQUENCE [LARGE SCALE GENOMIC DNA]</scope>
    <source>
        <strain evidence="6 7">ET3-3</strain>
    </source>
</reference>
<protein>
    <submittedName>
        <fullName evidence="6">GAF domain-containing protein</fullName>
    </submittedName>
</protein>
<dbReference type="InterPro" id="IPR050482">
    <property type="entry name" value="Sensor_HK_TwoCompSys"/>
</dbReference>
<gene>
    <name evidence="6" type="ORF">GPX89_02690</name>
</gene>
<dbReference type="AlphaFoldDB" id="A0A7K1UP81"/>
<accession>A0A7K1UP81</accession>
<sequence>MLPVGSLWFMSDEPWGAVPDVLRELTAPEERLHDLVEAVYSVVSDLDVDMVLRQLVTAAVRLVDAEYGALGLLDLDDPSGELRLAQFVPVGMDDSIIQRIGHWPRGGGVLGVVLSGDEPVRLDDLMQHPAFEGWPAGHPPMHSFLGVPVRYRGRVLGDLYLSNKRGGGTFTDEDERIIEALAVIAATKITNVRMYDQVQRDTVRRQQDSAKIAVMEDRDRIARDLHDSVIQRIYASGLALQGALRMQPAADIADRLERVVADLDDTIQDIRGTIFSLQSATGGEGGLRSQITELVASAARHLGFTPGLRQNGPIDTLVPPETARQALAVLRESLSNVVRHADATRIDVSVTAARGELRISVADNGIGVGSAPRRGGLRNIAERATELDGVVEIGLGLDGRGTTVVWRVPIPEA</sequence>
<dbReference type="SUPFAM" id="SSF55781">
    <property type="entry name" value="GAF domain-like"/>
    <property type="match status" value="1"/>
</dbReference>
<feature type="domain" description="GAF" evidence="4">
    <location>
        <begin position="47"/>
        <end position="199"/>
    </location>
</feature>
<evidence type="ECO:0000313" key="6">
    <source>
        <dbReference type="EMBL" id="MVU76145.1"/>
    </source>
</evidence>
<keyword evidence="3" id="KW-0902">Two-component regulatory system</keyword>
<feature type="domain" description="Histidine kinase/HSP90-like ATPase" evidence="5">
    <location>
        <begin position="321"/>
        <end position="412"/>
    </location>
</feature>
<dbReference type="GO" id="GO:0000155">
    <property type="term" value="F:phosphorelay sensor kinase activity"/>
    <property type="evidence" value="ECO:0007669"/>
    <property type="project" value="InterPro"/>
</dbReference>
<dbReference type="GO" id="GO:0046983">
    <property type="term" value="F:protein dimerization activity"/>
    <property type="evidence" value="ECO:0007669"/>
    <property type="project" value="InterPro"/>
</dbReference>
<evidence type="ECO:0000259" key="4">
    <source>
        <dbReference type="SMART" id="SM00065"/>
    </source>
</evidence>
<evidence type="ECO:0000256" key="1">
    <source>
        <dbReference type="ARBA" id="ARBA00022679"/>
    </source>
</evidence>
<dbReference type="Gene3D" id="3.30.565.10">
    <property type="entry name" value="Histidine kinase-like ATPase, C-terminal domain"/>
    <property type="match status" value="1"/>
</dbReference>
<proteinExistence type="predicted"/>
<dbReference type="PANTHER" id="PTHR24421">
    <property type="entry name" value="NITRATE/NITRITE SENSOR PROTEIN NARX-RELATED"/>
    <property type="match status" value="1"/>
</dbReference>
<name>A0A7K1UP81_9NOCA</name>
<keyword evidence="7" id="KW-1185">Reference proteome</keyword>
<dbReference type="Pfam" id="PF13185">
    <property type="entry name" value="GAF_2"/>
    <property type="match status" value="1"/>
</dbReference>
<dbReference type="Gene3D" id="1.20.5.1930">
    <property type="match status" value="1"/>
</dbReference>
<keyword evidence="2" id="KW-0418">Kinase</keyword>
<dbReference type="InterPro" id="IPR003594">
    <property type="entry name" value="HATPase_dom"/>
</dbReference>
<dbReference type="Proteomes" id="UP000466794">
    <property type="component" value="Unassembled WGS sequence"/>
</dbReference>
<evidence type="ECO:0000259" key="5">
    <source>
        <dbReference type="SMART" id="SM00387"/>
    </source>
</evidence>
<evidence type="ECO:0000256" key="2">
    <source>
        <dbReference type="ARBA" id="ARBA00022777"/>
    </source>
</evidence>
<dbReference type="EMBL" id="WRPP01000001">
    <property type="protein sequence ID" value="MVU76145.1"/>
    <property type="molecule type" value="Genomic_DNA"/>
</dbReference>
<keyword evidence="1" id="KW-0808">Transferase</keyword>
<dbReference type="PANTHER" id="PTHR24421:SF56">
    <property type="entry name" value="OXYGEN SENSOR HISTIDINE KINASE RESPONSE REGULATOR DOST"/>
    <property type="match status" value="1"/>
</dbReference>
<dbReference type="SUPFAM" id="SSF55874">
    <property type="entry name" value="ATPase domain of HSP90 chaperone/DNA topoisomerase II/histidine kinase"/>
    <property type="match status" value="1"/>
</dbReference>
<dbReference type="GO" id="GO:0016020">
    <property type="term" value="C:membrane"/>
    <property type="evidence" value="ECO:0007669"/>
    <property type="project" value="InterPro"/>
</dbReference>
<dbReference type="InterPro" id="IPR003018">
    <property type="entry name" value="GAF"/>
</dbReference>
<dbReference type="Pfam" id="PF07730">
    <property type="entry name" value="HisKA_3"/>
    <property type="match status" value="1"/>
</dbReference>
<dbReference type="InterPro" id="IPR029016">
    <property type="entry name" value="GAF-like_dom_sf"/>
</dbReference>
<dbReference type="SMART" id="SM00387">
    <property type="entry name" value="HATPase_c"/>
    <property type="match status" value="1"/>
</dbReference>
<organism evidence="6 7">
    <name type="scientific">Nocardia terrae</name>
    <dbReference type="NCBI Taxonomy" id="2675851"/>
    <lineage>
        <taxon>Bacteria</taxon>
        <taxon>Bacillati</taxon>
        <taxon>Actinomycetota</taxon>
        <taxon>Actinomycetes</taxon>
        <taxon>Mycobacteriales</taxon>
        <taxon>Nocardiaceae</taxon>
        <taxon>Nocardia</taxon>
    </lineage>
</organism>
<dbReference type="CDD" id="cd16917">
    <property type="entry name" value="HATPase_UhpB-NarQ-NarX-like"/>
    <property type="match status" value="1"/>
</dbReference>